<reference evidence="1" key="1">
    <citation type="journal article" date="2020" name="Stud. Mycol.">
        <title>101 Dothideomycetes genomes: a test case for predicting lifestyles and emergence of pathogens.</title>
        <authorList>
            <person name="Haridas S."/>
            <person name="Albert R."/>
            <person name="Binder M."/>
            <person name="Bloem J."/>
            <person name="Labutti K."/>
            <person name="Salamov A."/>
            <person name="Andreopoulos B."/>
            <person name="Baker S."/>
            <person name="Barry K."/>
            <person name="Bills G."/>
            <person name="Bluhm B."/>
            <person name="Cannon C."/>
            <person name="Castanera R."/>
            <person name="Culley D."/>
            <person name="Daum C."/>
            <person name="Ezra D."/>
            <person name="Gonzalez J."/>
            <person name="Henrissat B."/>
            <person name="Kuo A."/>
            <person name="Liang C."/>
            <person name="Lipzen A."/>
            <person name="Lutzoni F."/>
            <person name="Magnuson J."/>
            <person name="Mondo S."/>
            <person name="Nolan M."/>
            <person name="Ohm R."/>
            <person name="Pangilinan J."/>
            <person name="Park H.-J."/>
            <person name="Ramirez L."/>
            <person name="Alfaro M."/>
            <person name="Sun H."/>
            <person name="Tritt A."/>
            <person name="Yoshinaga Y."/>
            <person name="Zwiers L.-H."/>
            <person name="Turgeon B."/>
            <person name="Goodwin S."/>
            <person name="Spatafora J."/>
            <person name="Crous P."/>
            <person name="Grigoriev I."/>
        </authorList>
    </citation>
    <scope>NUCLEOTIDE SEQUENCE</scope>
    <source>
        <strain evidence="1">CBS 260.36</strain>
    </source>
</reference>
<proteinExistence type="predicted"/>
<protein>
    <submittedName>
        <fullName evidence="1">Uncharacterized protein</fullName>
    </submittedName>
</protein>
<gene>
    <name evidence="1" type="ORF">K461DRAFT_301651</name>
</gene>
<evidence type="ECO:0000313" key="2">
    <source>
        <dbReference type="Proteomes" id="UP000799439"/>
    </source>
</evidence>
<evidence type="ECO:0000313" key="1">
    <source>
        <dbReference type="EMBL" id="KAF2149085.1"/>
    </source>
</evidence>
<organism evidence="1 2">
    <name type="scientific">Myriangium duriaei CBS 260.36</name>
    <dbReference type="NCBI Taxonomy" id="1168546"/>
    <lineage>
        <taxon>Eukaryota</taxon>
        <taxon>Fungi</taxon>
        <taxon>Dikarya</taxon>
        <taxon>Ascomycota</taxon>
        <taxon>Pezizomycotina</taxon>
        <taxon>Dothideomycetes</taxon>
        <taxon>Dothideomycetidae</taxon>
        <taxon>Myriangiales</taxon>
        <taxon>Myriangiaceae</taxon>
        <taxon>Myriangium</taxon>
    </lineage>
</organism>
<keyword evidence="2" id="KW-1185">Reference proteome</keyword>
<dbReference type="EMBL" id="ML996092">
    <property type="protein sequence ID" value="KAF2149085.1"/>
    <property type="molecule type" value="Genomic_DNA"/>
</dbReference>
<comment type="caution">
    <text evidence="1">The sequence shown here is derived from an EMBL/GenBank/DDBJ whole genome shotgun (WGS) entry which is preliminary data.</text>
</comment>
<dbReference type="AlphaFoldDB" id="A0A9P4MCS9"/>
<dbReference type="Proteomes" id="UP000799439">
    <property type="component" value="Unassembled WGS sequence"/>
</dbReference>
<accession>A0A9P4MCS9</accession>
<sequence>MQHVGLSRPASILSPRSLVLSPPSKAICLWVLQGVNVPIMQDGGRAGALLTNIAMLDLSYLPLTNTEFAKPTFRMSSDLRHRLANSPLPRSNLAVLATRADLSCEFMPPLNVTVRGVYDPLSVVLYIDAMYNLPFGQRNQKKGRREHSFFIGWWPNDEANSRRAECGRCGIDTVYRDDTKME</sequence>
<name>A0A9P4MCS9_9PEZI</name>